<evidence type="ECO:0000256" key="3">
    <source>
        <dbReference type="ARBA" id="ARBA00022989"/>
    </source>
</evidence>
<feature type="compositionally biased region" description="Polar residues" evidence="5">
    <location>
        <begin position="27"/>
        <end position="43"/>
    </location>
</feature>
<evidence type="ECO:0000256" key="4">
    <source>
        <dbReference type="ARBA" id="ARBA00023136"/>
    </source>
</evidence>
<evidence type="ECO:0000256" key="1">
    <source>
        <dbReference type="ARBA" id="ARBA00004141"/>
    </source>
</evidence>
<feature type="transmembrane region" description="Helical" evidence="6">
    <location>
        <begin position="404"/>
        <end position="423"/>
    </location>
</feature>
<dbReference type="Gene3D" id="1.20.1250.20">
    <property type="entry name" value="MFS general substrate transporter like domains"/>
    <property type="match status" value="2"/>
</dbReference>
<evidence type="ECO:0000259" key="7">
    <source>
        <dbReference type="PROSITE" id="PS50850"/>
    </source>
</evidence>
<feature type="transmembrane region" description="Helical" evidence="6">
    <location>
        <begin position="68"/>
        <end position="93"/>
    </location>
</feature>
<feature type="domain" description="Major facilitator superfamily (MFS) profile" evidence="7">
    <location>
        <begin position="69"/>
        <end position="538"/>
    </location>
</feature>
<dbReference type="AlphaFoldDB" id="A0A2J6QKY8"/>
<sequence length="545" mass="58212">MKNQDKVAIMYREESGTDRPTPITGATVGSSDGLSTTDQEYSSGLSTSPAITVMETDSTSVSKRQTTLIISLITYSTGITTFLAGVVTMAIPIITTDLHLPQNLILWPVTIYSLTCGCTLLICGSISDVVGSRLMFLLGCFLQGVSTLACGLSKTGTQLIVFRAFSGVASSFCLPSAVSLINEAFQPGKSRNIAFASMGGAQPVGFGLGLVLGGVITGTIGWPWGFYIAAISNFLMVLLCAWQLPRSTYQSEKSRNVWQSLLSDIDWAGVTMVSTALAIISYIIAVVTGDTSAIRLPQNISLLVLSVALLASFVFWVGRQERLGRPALIPNSVWKNKVFSCICINVFCIWAAFNAFEQYQNFFFQEVQGLSPLDAAIRFLPAPISGALTNVVVGLVVHRVRADWIVISTSIPCVLASVLMAVAKPSWSYWKAAFLANLLNPIAADGIFTVSNLLITSMFPSKTQGAAGGVFNTVSQTGKSVGLALTALVANQVTKNSVFQEKSSPEALLVGYHAAFWFCVGLILVSLVISVWGLRRIGNVGIKSE</sequence>
<feature type="region of interest" description="Disordered" evidence="5">
    <location>
        <begin position="13"/>
        <end position="43"/>
    </location>
</feature>
<feature type="transmembrane region" description="Helical" evidence="6">
    <location>
        <begin position="193"/>
        <end position="218"/>
    </location>
</feature>
<feature type="transmembrane region" description="Helical" evidence="6">
    <location>
        <begin position="160"/>
        <end position="181"/>
    </location>
</feature>
<evidence type="ECO:0000256" key="6">
    <source>
        <dbReference type="SAM" id="Phobius"/>
    </source>
</evidence>
<evidence type="ECO:0000256" key="5">
    <source>
        <dbReference type="SAM" id="MobiDB-lite"/>
    </source>
</evidence>
<dbReference type="SUPFAM" id="SSF103473">
    <property type="entry name" value="MFS general substrate transporter"/>
    <property type="match status" value="1"/>
</dbReference>
<evidence type="ECO:0000256" key="2">
    <source>
        <dbReference type="ARBA" id="ARBA00022692"/>
    </source>
</evidence>
<feature type="transmembrane region" description="Helical" evidence="6">
    <location>
        <begin position="376"/>
        <end position="397"/>
    </location>
</feature>
<protein>
    <submittedName>
        <fullName evidence="8">Integral membrane protein</fullName>
    </submittedName>
</protein>
<name>A0A2J6QKY8_9HELO</name>
<comment type="subcellular location">
    <subcellularLocation>
        <location evidence="1">Membrane</location>
        <topology evidence="1">Multi-pass membrane protein</topology>
    </subcellularLocation>
</comment>
<dbReference type="PANTHER" id="PTHR42718">
    <property type="entry name" value="MAJOR FACILITATOR SUPERFAMILY MULTIDRUG TRANSPORTER MFSC"/>
    <property type="match status" value="1"/>
</dbReference>
<evidence type="ECO:0000313" key="8">
    <source>
        <dbReference type="EMBL" id="PMD26924.1"/>
    </source>
</evidence>
<proteinExistence type="predicted"/>
<gene>
    <name evidence="8" type="ORF">NA56DRAFT_676573</name>
</gene>
<dbReference type="GO" id="GO:0016020">
    <property type="term" value="C:membrane"/>
    <property type="evidence" value="ECO:0007669"/>
    <property type="project" value="UniProtKB-SubCell"/>
</dbReference>
<feature type="transmembrane region" description="Helical" evidence="6">
    <location>
        <begin position="338"/>
        <end position="356"/>
    </location>
</feature>
<feature type="transmembrane region" description="Helical" evidence="6">
    <location>
        <begin position="300"/>
        <end position="318"/>
    </location>
</feature>
<keyword evidence="9" id="KW-1185">Reference proteome</keyword>
<feature type="transmembrane region" description="Helical" evidence="6">
    <location>
        <begin position="224"/>
        <end position="244"/>
    </location>
</feature>
<dbReference type="EMBL" id="KZ613467">
    <property type="protein sequence ID" value="PMD26924.1"/>
    <property type="molecule type" value="Genomic_DNA"/>
</dbReference>
<evidence type="ECO:0000313" key="9">
    <source>
        <dbReference type="Proteomes" id="UP000235672"/>
    </source>
</evidence>
<dbReference type="InterPro" id="IPR020846">
    <property type="entry name" value="MFS_dom"/>
</dbReference>
<dbReference type="Proteomes" id="UP000235672">
    <property type="component" value="Unassembled WGS sequence"/>
</dbReference>
<dbReference type="PANTHER" id="PTHR42718:SF27">
    <property type="entry name" value="TRANSPORTER, PUTATIVE-RELATED"/>
    <property type="match status" value="1"/>
</dbReference>
<accession>A0A2J6QKY8</accession>
<dbReference type="OrthoDB" id="440755at2759"/>
<keyword evidence="2 6" id="KW-0812">Transmembrane</keyword>
<dbReference type="InterPro" id="IPR011701">
    <property type="entry name" value="MFS"/>
</dbReference>
<keyword evidence="3 6" id="KW-1133">Transmembrane helix</keyword>
<keyword evidence="4 6" id="KW-0472">Membrane</keyword>
<dbReference type="Pfam" id="PF07690">
    <property type="entry name" value="MFS_1"/>
    <property type="match status" value="1"/>
</dbReference>
<feature type="transmembrane region" description="Helical" evidence="6">
    <location>
        <begin position="265"/>
        <end position="288"/>
    </location>
</feature>
<reference evidence="8 9" key="1">
    <citation type="submission" date="2016-05" db="EMBL/GenBank/DDBJ databases">
        <title>A degradative enzymes factory behind the ericoid mycorrhizal symbiosis.</title>
        <authorList>
            <consortium name="DOE Joint Genome Institute"/>
            <person name="Martino E."/>
            <person name="Morin E."/>
            <person name="Grelet G."/>
            <person name="Kuo A."/>
            <person name="Kohler A."/>
            <person name="Daghino S."/>
            <person name="Barry K."/>
            <person name="Choi C."/>
            <person name="Cichocki N."/>
            <person name="Clum A."/>
            <person name="Copeland A."/>
            <person name="Hainaut M."/>
            <person name="Haridas S."/>
            <person name="Labutti K."/>
            <person name="Lindquist E."/>
            <person name="Lipzen A."/>
            <person name="Khouja H.-R."/>
            <person name="Murat C."/>
            <person name="Ohm R."/>
            <person name="Olson A."/>
            <person name="Spatafora J."/>
            <person name="Veneault-Fourrey C."/>
            <person name="Henrissat B."/>
            <person name="Grigoriev I."/>
            <person name="Martin F."/>
            <person name="Perotto S."/>
        </authorList>
    </citation>
    <scope>NUCLEOTIDE SEQUENCE [LARGE SCALE GENOMIC DNA]</scope>
    <source>
        <strain evidence="8 9">UAMH 7357</strain>
    </source>
</reference>
<dbReference type="PROSITE" id="PS50850">
    <property type="entry name" value="MFS"/>
    <property type="match status" value="1"/>
</dbReference>
<feature type="transmembrane region" description="Helical" evidence="6">
    <location>
        <begin position="105"/>
        <end position="127"/>
    </location>
</feature>
<feature type="transmembrane region" description="Helical" evidence="6">
    <location>
        <begin position="514"/>
        <end position="534"/>
    </location>
</feature>
<feature type="transmembrane region" description="Helical" evidence="6">
    <location>
        <begin position="134"/>
        <end position="154"/>
    </location>
</feature>
<dbReference type="InterPro" id="IPR036259">
    <property type="entry name" value="MFS_trans_sf"/>
</dbReference>
<dbReference type="GO" id="GO:0022857">
    <property type="term" value="F:transmembrane transporter activity"/>
    <property type="evidence" value="ECO:0007669"/>
    <property type="project" value="InterPro"/>
</dbReference>
<organism evidence="8 9">
    <name type="scientific">Hyaloscypha hepaticicola</name>
    <dbReference type="NCBI Taxonomy" id="2082293"/>
    <lineage>
        <taxon>Eukaryota</taxon>
        <taxon>Fungi</taxon>
        <taxon>Dikarya</taxon>
        <taxon>Ascomycota</taxon>
        <taxon>Pezizomycotina</taxon>
        <taxon>Leotiomycetes</taxon>
        <taxon>Helotiales</taxon>
        <taxon>Hyaloscyphaceae</taxon>
        <taxon>Hyaloscypha</taxon>
    </lineage>
</organism>